<gene>
    <name evidence="5" type="ORF">J34TS1_63610</name>
</gene>
<dbReference type="Pfam" id="PF03816">
    <property type="entry name" value="LytR_cpsA_psr"/>
    <property type="match status" value="1"/>
</dbReference>
<dbReference type="InterPro" id="IPR004474">
    <property type="entry name" value="LytR_CpsA_psr"/>
</dbReference>
<dbReference type="AlphaFoldDB" id="A0A920CRZ3"/>
<feature type="region of interest" description="Disordered" evidence="2">
    <location>
        <begin position="315"/>
        <end position="353"/>
    </location>
</feature>
<name>A0A920CRZ3_9BACL</name>
<evidence type="ECO:0000313" key="6">
    <source>
        <dbReference type="Proteomes" id="UP000682811"/>
    </source>
</evidence>
<evidence type="ECO:0000256" key="2">
    <source>
        <dbReference type="SAM" id="MobiDB-lite"/>
    </source>
</evidence>
<keyword evidence="3" id="KW-1133">Transmembrane helix</keyword>
<dbReference type="Gene3D" id="3.40.630.190">
    <property type="entry name" value="LCP protein"/>
    <property type="match status" value="1"/>
</dbReference>
<protein>
    <recommendedName>
        <fullName evidence="4">Cell envelope-related transcriptional attenuator domain-containing protein</fullName>
    </recommendedName>
</protein>
<dbReference type="Proteomes" id="UP000682811">
    <property type="component" value="Unassembled WGS sequence"/>
</dbReference>
<sequence>MTSRKKAILWIIAVILAAVIGYAVYYFTSIYNGLQGLHKTGEASPFKNLNTVEVKVPDPPKWEGTEPVNILLMGVDARGIEEGEIPRSDSMMVVSLDPVKKRIHLFSILRDTYTNIPEHGKERINTAITHGPNTAMKAVGDLLGIPIQYYVYTDFQGFIKMVDAVGGVDFYVEKDMYYPSAADKHEYDIDLKKGTQHLDGKTALQYVRFRHDATSDFTRTERQRAFLKAVAGKMQSTTSIMKLPDILEEVSPYIDTNLSVNDMWKLASVGYKSEMAGSEQIPPMKLLKEKTINKAAVLTVSSESALKNYIKDIFNKPTPVPVASDGKTESETGDTNSQDTSSGKTKSSTGSSD</sequence>
<organism evidence="5 6">
    <name type="scientific">Paenibacillus azoreducens</name>
    <dbReference type="NCBI Taxonomy" id="116718"/>
    <lineage>
        <taxon>Bacteria</taxon>
        <taxon>Bacillati</taxon>
        <taxon>Bacillota</taxon>
        <taxon>Bacilli</taxon>
        <taxon>Bacillales</taxon>
        <taxon>Paenibacillaceae</taxon>
        <taxon>Paenibacillus</taxon>
    </lineage>
</organism>
<evidence type="ECO:0000256" key="3">
    <source>
        <dbReference type="SAM" id="Phobius"/>
    </source>
</evidence>
<dbReference type="InterPro" id="IPR050922">
    <property type="entry name" value="LytR/CpsA/Psr_CW_biosynth"/>
</dbReference>
<comment type="similarity">
    <text evidence="1">Belongs to the LytR/CpsA/Psr (LCP) family.</text>
</comment>
<dbReference type="PANTHER" id="PTHR33392:SF6">
    <property type="entry name" value="POLYISOPRENYL-TEICHOIC ACID--PEPTIDOGLYCAN TEICHOIC ACID TRANSFERASE TAGU"/>
    <property type="match status" value="1"/>
</dbReference>
<comment type="caution">
    <text evidence="5">The sequence shown here is derived from an EMBL/GenBank/DDBJ whole genome shotgun (WGS) entry which is preliminary data.</text>
</comment>
<keyword evidence="3" id="KW-0472">Membrane</keyword>
<feature type="domain" description="Cell envelope-related transcriptional attenuator" evidence="4">
    <location>
        <begin position="87"/>
        <end position="235"/>
    </location>
</feature>
<evidence type="ECO:0000256" key="1">
    <source>
        <dbReference type="ARBA" id="ARBA00006068"/>
    </source>
</evidence>
<dbReference type="RefSeq" id="WP_212981570.1">
    <property type="nucleotide sequence ID" value="NZ_AP025343.1"/>
</dbReference>
<proteinExistence type="inferred from homology"/>
<reference evidence="5 6" key="1">
    <citation type="submission" date="2021-03" db="EMBL/GenBank/DDBJ databases">
        <title>Antimicrobial resistance genes in bacteria isolated from Japanese honey, and their potential for conferring macrolide and lincosamide resistance in the American foulbrood pathogen Paenibacillus larvae.</title>
        <authorList>
            <person name="Okamoto M."/>
            <person name="Kumagai M."/>
            <person name="Kanamori H."/>
            <person name="Takamatsu D."/>
        </authorList>
    </citation>
    <scope>NUCLEOTIDE SEQUENCE [LARGE SCALE GENOMIC DNA]</scope>
    <source>
        <strain evidence="5 6">J34TS1</strain>
    </source>
</reference>
<feature type="transmembrane region" description="Helical" evidence="3">
    <location>
        <begin position="7"/>
        <end position="27"/>
    </location>
</feature>
<dbReference type="PANTHER" id="PTHR33392">
    <property type="entry name" value="POLYISOPRENYL-TEICHOIC ACID--PEPTIDOGLYCAN TEICHOIC ACID TRANSFERASE TAGU"/>
    <property type="match status" value="1"/>
</dbReference>
<evidence type="ECO:0000313" key="5">
    <source>
        <dbReference type="EMBL" id="GIO51596.1"/>
    </source>
</evidence>
<dbReference type="NCBIfam" id="TIGR00350">
    <property type="entry name" value="lytR_cpsA_psr"/>
    <property type="match status" value="1"/>
</dbReference>
<keyword evidence="3" id="KW-0812">Transmembrane</keyword>
<feature type="compositionally biased region" description="Low complexity" evidence="2">
    <location>
        <begin position="340"/>
        <end position="353"/>
    </location>
</feature>
<keyword evidence="6" id="KW-1185">Reference proteome</keyword>
<dbReference type="EMBL" id="BORT01000059">
    <property type="protein sequence ID" value="GIO51596.1"/>
    <property type="molecule type" value="Genomic_DNA"/>
</dbReference>
<accession>A0A920CRZ3</accession>
<evidence type="ECO:0000259" key="4">
    <source>
        <dbReference type="Pfam" id="PF03816"/>
    </source>
</evidence>